<gene>
    <name evidence="3" type="ORF">IAC44_06360</name>
</gene>
<feature type="signal peptide" evidence="1">
    <location>
        <begin position="1"/>
        <end position="22"/>
    </location>
</feature>
<accession>A0A9D1HA48</accession>
<dbReference type="InterPro" id="IPR032575">
    <property type="entry name" value="DUF4923"/>
</dbReference>
<dbReference type="AlphaFoldDB" id="A0A9D1HA48"/>
<name>A0A9D1HA48_9FLAO</name>
<proteinExistence type="predicted"/>
<evidence type="ECO:0000259" key="2">
    <source>
        <dbReference type="Pfam" id="PF16270"/>
    </source>
</evidence>
<evidence type="ECO:0000313" key="4">
    <source>
        <dbReference type="Proteomes" id="UP000824161"/>
    </source>
</evidence>
<reference evidence="3" key="1">
    <citation type="submission" date="2020-10" db="EMBL/GenBank/DDBJ databases">
        <authorList>
            <person name="Gilroy R."/>
        </authorList>
    </citation>
    <scope>NUCLEOTIDE SEQUENCE</scope>
    <source>
        <strain evidence="3">1383</strain>
    </source>
</reference>
<dbReference type="Pfam" id="PF16270">
    <property type="entry name" value="DUF4923"/>
    <property type="match status" value="1"/>
</dbReference>
<dbReference type="EMBL" id="DVLY01000155">
    <property type="protein sequence ID" value="HIT98443.1"/>
    <property type="molecule type" value="Genomic_DNA"/>
</dbReference>
<organism evidence="3 4">
    <name type="scientific">Candidatus Merdimorpha stercoravium</name>
    <dbReference type="NCBI Taxonomy" id="2840863"/>
    <lineage>
        <taxon>Bacteria</taxon>
        <taxon>Pseudomonadati</taxon>
        <taxon>Bacteroidota</taxon>
        <taxon>Flavobacteriia</taxon>
        <taxon>Flavobacteriales</taxon>
        <taxon>Candidatus Merdimorpha</taxon>
    </lineage>
</organism>
<dbReference type="Proteomes" id="UP000824161">
    <property type="component" value="Unassembled WGS sequence"/>
</dbReference>
<evidence type="ECO:0000313" key="3">
    <source>
        <dbReference type="EMBL" id="HIT98443.1"/>
    </source>
</evidence>
<comment type="caution">
    <text evidence="3">The sequence shown here is derived from an EMBL/GenBank/DDBJ whole genome shotgun (WGS) entry which is preliminary data.</text>
</comment>
<evidence type="ECO:0000256" key="1">
    <source>
        <dbReference type="SAM" id="SignalP"/>
    </source>
</evidence>
<feature type="domain" description="DUF4923" evidence="2">
    <location>
        <begin position="35"/>
        <end position="195"/>
    </location>
</feature>
<feature type="chain" id="PRO_5038592951" evidence="1">
    <location>
        <begin position="23"/>
        <end position="197"/>
    </location>
</feature>
<sequence length="197" mass="21102">MKTRNILWLVFWVVLGSTGASAQDWKSILGDVLQQTVGGQTLSEQAVIGQWQYASPYCRLESDELLAKAGGQVAASQVESRLESVYRALGMEQFSCSFAAEGKCSFGYKGKEVAGTYTLDTDSGMMTITLSKTPATIRAQVSVSGNTLSMAFEADRLISALKSLTDLAAGISSQAELIGSLVESYDGLWLGFELQGQ</sequence>
<keyword evidence="1" id="KW-0732">Signal</keyword>
<reference evidence="3" key="2">
    <citation type="journal article" date="2021" name="PeerJ">
        <title>Extensive microbial diversity within the chicken gut microbiome revealed by metagenomics and culture.</title>
        <authorList>
            <person name="Gilroy R."/>
            <person name="Ravi A."/>
            <person name="Getino M."/>
            <person name="Pursley I."/>
            <person name="Horton D.L."/>
            <person name="Alikhan N.F."/>
            <person name="Baker D."/>
            <person name="Gharbi K."/>
            <person name="Hall N."/>
            <person name="Watson M."/>
            <person name="Adriaenssens E.M."/>
            <person name="Foster-Nyarko E."/>
            <person name="Jarju S."/>
            <person name="Secka A."/>
            <person name="Antonio M."/>
            <person name="Oren A."/>
            <person name="Chaudhuri R.R."/>
            <person name="La Ragione R."/>
            <person name="Hildebrand F."/>
            <person name="Pallen M.J."/>
        </authorList>
    </citation>
    <scope>NUCLEOTIDE SEQUENCE</scope>
    <source>
        <strain evidence="3">1383</strain>
    </source>
</reference>
<protein>
    <submittedName>
        <fullName evidence="3">DUF4923 family protein</fullName>
    </submittedName>
</protein>